<name>A0A2G8KSG3_STIJA</name>
<protein>
    <recommendedName>
        <fullName evidence="4">AIG1-type G domain-containing protein</fullName>
    </recommendedName>
</protein>
<sequence>MTSSNQQGSSVSYQGVTQSSSEDSSLSSSKELRPTSNGIHMQSSKHFWGLLLGSNSNDHADSENPNVFYNPEQSGVKMFLPTADLMMKNGPHYANLILVFDGRKVRLSSDDIRFIDQFKVRFGPGVCKKTCLVLLNADEMLKEQTMTEYMNNGTNETLKQLASDFDWRILGIPSDARKTCTNEFLQHELTSILNKCDEPYKPKCLAALSWRLYGAYYYSCKFCCSYCS</sequence>
<dbReference type="EMBL" id="MRZV01000397">
    <property type="protein sequence ID" value="PIK50944.1"/>
    <property type="molecule type" value="Genomic_DNA"/>
</dbReference>
<feature type="compositionally biased region" description="Polar residues" evidence="3">
    <location>
        <begin position="1"/>
        <end position="18"/>
    </location>
</feature>
<comment type="similarity">
    <text evidence="1">Belongs to the TRAFAC class TrmE-Era-EngA-EngB-Septin-like GTPase superfamily. AIG1/Toc34/Toc159-like paraseptin GTPase family. IAN subfamily.</text>
</comment>
<gene>
    <name evidence="5" type="ORF">BSL78_12161</name>
</gene>
<dbReference type="InterPro" id="IPR006703">
    <property type="entry name" value="G_AIG1"/>
</dbReference>
<dbReference type="AlphaFoldDB" id="A0A2G8KSG3"/>
<evidence type="ECO:0000259" key="4">
    <source>
        <dbReference type="Pfam" id="PF04548"/>
    </source>
</evidence>
<dbReference type="Gene3D" id="3.40.50.300">
    <property type="entry name" value="P-loop containing nucleotide triphosphate hydrolases"/>
    <property type="match status" value="1"/>
</dbReference>
<reference evidence="5 6" key="1">
    <citation type="journal article" date="2017" name="PLoS Biol.">
        <title>The sea cucumber genome provides insights into morphological evolution and visceral regeneration.</title>
        <authorList>
            <person name="Zhang X."/>
            <person name="Sun L."/>
            <person name="Yuan J."/>
            <person name="Sun Y."/>
            <person name="Gao Y."/>
            <person name="Zhang L."/>
            <person name="Li S."/>
            <person name="Dai H."/>
            <person name="Hamel J.F."/>
            <person name="Liu C."/>
            <person name="Yu Y."/>
            <person name="Liu S."/>
            <person name="Lin W."/>
            <person name="Guo K."/>
            <person name="Jin S."/>
            <person name="Xu P."/>
            <person name="Storey K.B."/>
            <person name="Huan P."/>
            <person name="Zhang T."/>
            <person name="Zhou Y."/>
            <person name="Zhang J."/>
            <person name="Lin C."/>
            <person name="Li X."/>
            <person name="Xing L."/>
            <person name="Huo D."/>
            <person name="Sun M."/>
            <person name="Wang L."/>
            <person name="Mercier A."/>
            <person name="Li F."/>
            <person name="Yang H."/>
            <person name="Xiang J."/>
        </authorList>
    </citation>
    <scope>NUCLEOTIDE SEQUENCE [LARGE SCALE GENOMIC DNA]</scope>
    <source>
        <strain evidence="5">Shaxun</strain>
        <tissue evidence="5">Muscle</tissue>
    </source>
</reference>
<evidence type="ECO:0000313" key="6">
    <source>
        <dbReference type="Proteomes" id="UP000230750"/>
    </source>
</evidence>
<dbReference type="Pfam" id="PF04548">
    <property type="entry name" value="AIG1"/>
    <property type="match status" value="1"/>
</dbReference>
<feature type="region of interest" description="Disordered" evidence="3">
    <location>
        <begin position="1"/>
        <end position="37"/>
    </location>
</feature>
<evidence type="ECO:0000256" key="2">
    <source>
        <dbReference type="ARBA" id="ARBA00022741"/>
    </source>
</evidence>
<evidence type="ECO:0000256" key="1">
    <source>
        <dbReference type="ARBA" id="ARBA00008535"/>
    </source>
</evidence>
<accession>A0A2G8KSG3</accession>
<proteinExistence type="inferred from homology"/>
<evidence type="ECO:0000256" key="3">
    <source>
        <dbReference type="SAM" id="MobiDB-lite"/>
    </source>
</evidence>
<evidence type="ECO:0000313" key="5">
    <source>
        <dbReference type="EMBL" id="PIK50944.1"/>
    </source>
</evidence>
<keyword evidence="6" id="KW-1185">Reference proteome</keyword>
<dbReference type="GO" id="GO:0005525">
    <property type="term" value="F:GTP binding"/>
    <property type="evidence" value="ECO:0007669"/>
    <property type="project" value="InterPro"/>
</dbReference>
<keyword evidence="2" id="KW-0547">Nucleotide-binding</keyword>
<feature type="domain" description="AIG1-type G" evidence="4">
    <location>
        <begin position="86"/>
        <end position="175"/>
    </location>
</feature>
<feature type="compositionally biased region" description="Low complexity" evidence="3">
    <location>
        <begin position="19"/>
        <end position="29"/>
    </location>
</feature>
<dbReference type="Proteomes" id="UP000230750">
    <property type="component" value="Unassembled WGS sequence"/>
</dbReference>
<organism evidence="5 6">
    <name type="scientific">Stichopus japonicus</name>
    <name type="common">Sea cucumber</name>
    <dbReference type="NCBI Taxonomy" id="307972"/>
    <lineage>
        <taxon>Eukaryota</taxon>
        <taxon>Metazoa</taxon>
        <taxon>Echinodermata</taxon>
        <taxon>Eleutherozoa</taxon>
        <taxon>Echinozoa</taxon>
        <taxon>Holothuroidea</taxon>
        <taxon>Aspidochirotacea</taxon>
        <taxon>Aspidochirotida</taxon>
        <taxon>Stichopodidae</taxon>
        <taxon>Apostichopus</taxon>
    </lineage>
</organism>
<dbReference type="InterPro" id="IPR027417">
    <property type="entry name" value="P-loop_NTPase"/>
</dbReference>
<comment type="caution">
    <text evidence="5">The sequence shown here is derived from an EMBL/GenBank/DDBJ whole genome shotgun (WGS) entry which is preliminary data.</text>
</comment>